<keyword evidence="2 10" id="KW-0963">Cytoplasm</keyword>
<feature type="region of interest" description="NMPbind" evidence="10">
    <location>
        <begin position="38"/>
        <end position="61"/>
    </location>
</feature>
<feature type="binding site" evidence="10">
    <location>
        <position position="19"/>
    </location>
    <ligand>
        <name>ATP</name>
        <dbReference type="ChEBI" id="CHEBI:30616"/>
    </ligand>
</feature>
<dbReference type="PANTHER" id="PTHR12595">
    <property type="entry name" value="POS9-ACTIVATING FACTOR FAP7-RELATED"/>
    <property type="match status" value="1"/>
</dbReference>
<gene>
    <name evidence="11" type="ORF">L596_007070</name>
</gene>
<reference evidence="11" key="3">
    <citation type="journal article" date="2019" name="G3 (Bethesda)">
        <title>Hybrid Assembly of the Genome of the Entomopathogenic Nematode Steinernema carpocapsae Identifies the X-Chromosome.</title>
        <authorList>
            <person name="Serra L."/>
            <person name="Macchietto M."/>
            <person name="Macias-Munoz A."/>
            <person name="McGill C.J."/>
            <person name="Rodriguez I.M."/>
            <person name="Rodriguez B."/>
            <person name="Murad R."/>
            <person name="Mortazavi A."/>
        </authorList>
    </citation>
    <scope>NUCLEOTIDE SEQUENCE</scope>
    <source>
        <strain evidence="11">ALL</strain>
    </source>
</reference>
<evidence type="ECO:0000256" key="6">
    <source>
        <dbReference type="ARBA" id="ARBA00022741"/>
    </source>
</evidence>
<dbReference type="GO" id="GO:0016887">
    <property type="term" value="F:ATP hydrolysis activity"/>
    <property type="evidence" value="ECO:0007669"/>
    <property type="project" value="UniProtKB-UniRule"/>
</dbReference>
<feature type="binding site" evidence="10">
    <location>
        <position position="20"/>
    </location>
    <ligand>
        <name>ATP</name>
        <dbReference type="ChEBI" id="CHEBI:30616"/>
    </ligand>
</feature>
<comment type="caution">
    <text evidence="11">The sequence shown here is derived from an EMBL/GenBank/DDBJ whole genome shotgun (WGS) entry which is preliminary data.</text>
</comment>
<evidence type="ECO:0000256" key="4">
    <source>
        <dbReference type="ARBA" id="ARBA00022552"/>
    </source>
</evidence>
<dbReference type="FunFam" id="3.40.50.300:FF:000372">
    <property type="entry name" value="Adenylate kinase isoenzyme 6 homolog"/>
    <property type="match status" value="1"/>
</dbReference>
<dbReference type="GO" id="GO:0004017">
    <property type="term" value="F:AMP kinase activity"/>
    <property type="evidence" value="ECO:0007669"/>
    <property type="project" value="UniProtKB-UniRule"/>
</dbReference>
<keyword evidence="4 10" id="KW-0698">rRNA processing</keyword>
<reference evidence="11" key="2">
    <citation type="journal article" date="2015" name="Genome Biol.">
        <title>Comparative genomics of Steinernema reveals deeply conserved gene regulatory networks.</title>
        <authorList>
            <person name="Dillman A.R."/>
            <person name="Macchietto M."/>
            <person name="Porter C.F."/>
            <person name="Rogers A."/>
            <person name="Williams B."/>
            <person name="Antoshechkin I."/>
            <person name="Lee M.M."/>
            <person name="Goodwin Z."/>
            <person name="Lu X."/>
            <person name="Lewis E.E."/>
            <person name="Goodrich-Blair H."/>
            <person name="Stock S.P."/>
            <person name="Adams B.J."/>
            <person name="Sternberg P.W."/>
            <person name="Mortazavi A."/>
        </authorList>
    </citation>
    <scope>NUCLEOTIDE SEQUENCE [LARGE SCALE GENOMIC DNA]</scope>
    <source>
        <strain evidence="11">ALL</strain>
    </source>
</reference>
<dbReference type="GO" id="GO:0042274">
    <property type="term" value="P:ribosomal small subunit biogenesis"/>
    <property type="evidence" value="ECO:0007669"/>
    <property type="project" value="UniProtKB-UniRule"/>
</dbReference>
<reference evidence="11" key="1">
    <citation type="submission" date="2013-11" db="EMBL/GenBank/DDBJ databases">
        <authorList>
            <person name="Sternberg P."/>
            <person name="Dillman A."/>
            <person name="Macchietto M."/>
        </authorList>
    </citation>
    <scope>NUCLEOTIDE SEQUENCE</scope>
    <source>
        <strain evidence="11">ALL</strain>
    </source>
</reference>
<keyword evidence="8 10" id="KW-0067">ATP-binding</keyword>
<feature type="binding site" evidence="10">
    <location>
        <position position="116"/>
    </location>
    <ligand>
        <name>ATP</name>
        <dbReference type="ChEBI" id="CHEBI:30616"/>
    </ligand>
</feature>
<dbReference type="OrthoDB" id="10251185at2759"/>
<dbReference type="GO" id="GO:0005524">
    <property type="term" value="F:ATP binding"/>
    <property type="evidence" value="ECO:0007669"/>
    <property type="project" value="UniProtKB-KW"/>
</dbReference>
<comment type="similarity">
    <text evidence="10">Belongs to the adenylate kinase family. AK6 subfamily.</text>
</comment>
<dbReference type="STRING" id="34508.A0A4U5P960"/>
<dbReference type="HAMAP" id="MF_00039">
    <property type="entry name" value="Adenylate_kinase_AK6"/>
    <property type="match status" value="1"/>
</dbReference>
<feature type="binding site" evidence="10">
    <location>
        <position position="21"/>
    </location>
    <ligand>
        <name>ATP</name>
        <dbReference type="ChEBI" id="CHEBI:30616"/>
    </ligand>
</feature>
<dbReference type="Pfam" id="PF13238">
    <property type="entry name" value="AAA_18"/>
    <property type="match status" value="1"/>
</dbReference>
<comment type="catalytic activity">
    <reaction evidence="1 10">
        <text>AMP + ATP = 2 ADP</text>
        <dbReference type="Rhea" id="RHEA:12973"/>
        <dbReference type="ChEBI" id="CHEBI:30616"/>
        <dbReference type="ChEBI" id="CHEBI:456215"/>
        <dbReference type="ChEBI" id="CHEBI:456216"/>
        <dbReference type="EC" id="2.7.4.3"/>
    </reaction>
</comment>
<dbReference type="SUPFAM" id="SSF52540">
    <property type="entry name" value="P-loop containing nucleoside triphosphate hydrolases"/>
    <property type="match status" value="1"/>
</dbReference>
<evidence type="ECO:0000256" key="9">
    <source>
        <dbReference type="ARBA" id="ARBA00023242"/>
    </source>
</evidence>
<feature type="binding site" evidence="10">
    <location>
        <position position="17"/>
    </location>
    <ligand>
        <name>ATP</name>
        <dbReference type="ChEBI" id="CHEBI:30616"/>
    </ligand>
</feature>
<name>A0A4U5P960_STECR</name>
<keyword evidence="7 10" id="KW-0418">Kinase</keyword>
<evidence type="ECO:0000256" key="3">
    <source>
        <dbReference type="ARBA" id="ARBA00022517"/>
    </source>
</evidence>
<feature type="binding site" evidence="10">
    <location>
        <position position="22"/>
    </location>
    <ligand>
        <name>ATP</name>
        <dbReference type="ChEBI" id="CHEBI:30616"/>
    </ligand>
</feature>
<dbReference type="AlphaFoldDB" id="A0A4U5P960"/>
<dbReference type="EMBL" id="AZBU02000002">
    <property type="protein sequence ID" value="TKR92414.1"/>
    <property type="molecule type" value="Genomic_DNA"/>
</dbReference>
<organism evidence="11">
    <name type="scientific">Steinernema carpocapsae</name>
    <name type="common">Entomopathogenic nematode</name>
    <dbReference type="NCBI Taxonomy" id="34508"/>
    <lineage>
        <taxon>Eukaryota</taxon>
        <taxon>Metazoa</taxon>
        <taxon>Ecdysozoa</taxon>
        <taxon>Nematoda</taxon>
        <taxon>Chromadorea</taxon>
        <taxon>Rhabditida</taxon>
        <taxon>Tylenchina</taxon>
        <taxon>Panagrolaimomorpha</taxon>
        <taxon>Strongyloidoidea</taxon>
        <taxon>Steinernematidae</taxon>
        <taxon>Steinernema</taxon>
    </lineage>
</organism>
<dbReference type="GO" id="GO:0005737">
    <property type="term" value="C:cytoplasm"/>
    <property type="evidence" value="ECO:0007669"/>
    <property type="project" value="UniProtKB-SubCell"/>
</dbReference>
<feature type="region of interest" description="LID" evidence="10">
    <location>
        <begin position="115"/>
        <end position="125"/>
    </location>
</feature>
<evidence type="ECO:0000256" key="7">
    <source>
        <dbReference type="ARBA" id="ARBA00022777"/>
    </source>
</evidence>
<evidence type="ECO:0000256" key="10">
    <source>
        <dbReference type="HAMAP-Rule" id="MF_03173"/>
    </source>
</evidence>
<dbReference type="InterPro" id="IPR020618">
    <property type="entry name" value="Adenyl_kinase_AK6"/>
</dbReference>
<comment type="caution">
    <text evidence="10">Lacks conserved residue(s) required for the propagation of feature annotation.</text>
</comment>
<dbReference type="PANTHER" id="PTHR12595:SF0">
    <property type="entry name" value="ADENYLATE KINASE ISOENZYME 6"/>
    <property type="match status" value="1"/>
</dbReference>
<dbReference type="Gene3D" id="3.40.50.300">
    <property type="entry name" value="P-loop containing nucleotide triphosphate hydrolases"/>
    <property type="match status" value="1"/>
</dbReference>
<comment type="subunit">
    <text evidence="10">Monomer and homodimer. Interacts with small ribosomal subunit protein uS11. Not a structural component of 43S pre-ribosomes, but transiently interacts with them by binding to uS11.</text>
</comment>
<keyword evidence="6 10" id="KW-0547">Nucleotide-binding</keyword>
<evidence type="ECO:0000256" key="2">
    <source>
        <dbReference type="ARBA" id="ARBA00022490"/>
    </source>
</evidence>
<keyword evidence="3 10" id="KW-0690">Ribosome biogenesis</keyword>
<evidence type="ECO:0000256" key="5">
    <source>
        <dbReference type="ARBA" id="ARBA00022679"/>
    </source>
</evidence>
<dbReference type="GO" id="GO:0005634">
    <property type="term" value="C:nucleus"/>
    <property type="evidence" value="ECO:0007669"/>
    <property type="project" value="UniProtKB-SubCell"/>
</dbReference>
<comment type="subcellular location">
    <subcellularLocation>
        <location evidence="10">Cytoplasm</location>
    </subcellularLocation>
    <subcellularLocation>
        <location evidence="10">Nucleus</location>
    </subcellularLocation>
</comment>
<evidence type="ECO:0000256" key="1">
    <source>
        <dbReference type="ARBA" id="ARBA00000582"/>
    </source>
</evidence>
<accession>A0A4U5P960</accession>
<dbReference type="InterPro" id="IPR027417">
    <property type="entry name" value="P-loop_NTPase"/>
</dbReference>
<comment type="function">
    <text evidence="10">Broad-specificity nucleoside monophosphate (NMP) kinase that catalyzes the reversible transfer of the terminal phosphate group between nucleoside triphosphates and monophosphates. Has also ATPase activity. Involved in the late cytoplasmic maturation steps of the 40S ribosomal particles, specifically 18S rRNA maturation. While NMP activity is not required for ribosome maturation, ATPase activity is. Associates transiently with small ribosomal subunit protein uS11. ATP hydrolysis breaks the interaction with uS11. May temporarily remove uS11 from the ribosome to enable a conformational change of the ribosomal RNA that is needed for the final maturation step of the small ribosomal subunit. Its NMP activity may have a role in nuclear energy homeostasis.</text>
</comment>
<keyword evidence="9 10" id="KW-0539">Nucleus</keyword>
<dbReference type="GO" id="GO:0006364">
    <property type="term" value="P:rRNA processing"/>
    <property type="evidence" value="ECO:0007669"/>
    <property type="project" value="UniProtKB-KW"/>
</dbReference>
<evidence type="ECO:0000313" key="11">
    <source>
        <dbReference type="EMBL" id="TKR92414.1"/>
    </source>
</evidence>
<proteinExistence type="inferred from homology"/>
<sequence length="180" mass="20511">MASPRQCPNILITGTPGTGKSSLLDMLKMDHPELRSIDINDEAEVNGCYAEFDERRNCKVIDDDLLIDAIDDRMSEEEGGYVIDYHATSFFPERYFDIIVVLRTDNTLLFDRLTARGYSAEKIRENVECEIFGTIADEVKEYYPNGRILEVESNTLDDCRRTVATLGEFITKWPQVPATL</sequence>
<dbReference type="EC" id="2.7.4.3" evidence="10"/>
<comment type="catalytic activity">
    <reaction evidence="10">
        <text>ATP + H2O = ADP + phosphate + H(+)</text>
        <dbReference type="Rhea" id="RHEA:13065"/>
        <dbReference type="ChEBI" id="CHEBI:15377"/>
        <dbReference type="ChEBI" id="CHEBI:15378"/>
        <dbReference type="ChEBI" id="CHEBI:30616"/>
        <dbReference type="ChEBI" id="CHEBI:43474"/>
        <dbReference type="ChEBI" id="CHEBI:456216"/>
    </reaction>
</comment>
<protein>
    <recommendedName>
        <fullName evidence="10">Adenylate kinase isoenzyme 6 homolog</fullName>
        <shortName evidence="10">AK6</shortName>
        <ecNumber evidence="10">2.7.4.3</ecNumber>
    </recommendedName>
    <alternativeName>
        <fullName evidence="10">Dual activity adenylate kinase/ATPase</fullName>
        <shortName evidence="10">AK/ATPase</shortName>
    </alternativeName>
</protein>
<evidence type="ECO:0000256" key="8">
    <source>
        <dbReference type="ARBA" id="ARBA00022840"/>
    </source>
</evidence>
<keyword evidence="5 10" id="KW-0808">Transferase</keyword>